<evidence type="ECO:0000256" key="5">
    <source>
        <dbReference type="ARBA" id="ARBA00023242"/>
    </source>
</evidence>
<dbReference type="PANTHER" id="PTHR13345">
    <property type="entry name" value="MEDIATOR OF RNA POLYMERASE II TRANSCRIPTION SUBUNIT 10"/>
    <property type="match status" value="1"/>
</dbReference>
<comment type="subunit">
    <text evidence="6">Component of the Mediator complex.</text>
</comment>
<evidence type="ECO:0000256" key="4">
    <source>
        <dbReference type="ARBA" id="ARBA00023163"/>
    </source>
</evidence>
<reference evidence="7 8" key="1">
    <citation type="submission" date="2020-09" db="EMBL/GenBank/DDBJ databases">
        <title>De no assembly of potato wild relative species, Solanum commersonii.</title>
        <authorList>
            <person name="Cho K."/>
        </authorList>
    </citation>
    <scope>NUCLEOTIDE SEQUENCE [LARGE SCALE GENOMIC DNA]</scope>
    <source>
        <strain evidence="7">LZ3.2</strain>
        <tissue evidence="7">Leaf</tissue>
    </source>
</reference>
<name>A0A9J5WXE6_SOLCO</name>
<keyword evidence="3 6" id="KW-0805">Transcription regulation</keyword>
<keyword evidence="6" id="KW-0010">Activator</keyword>
<protein>
    <recommendedName>
        <fullName evidence="6">Mediator of RNA polymerase II transcription subunit 10</fullName>
    </recommendedName>
    <alternativeName>
        <fullName evidence="6">Mediator complex subunit 10</fullName>
    </alternativeName>
</protein>
<comment type="similarity">
    <text evidence="2 6">Belongs to the Mediator complex subunit 10 family.</text>
</comment>
<dbReference type="GO" id="GO:0045944">
    <property type="term" value="P:positive regulation of transcription by RNA polymerase II"/>
    <property type="evidence" value="ECO:0007669"/>
    <property type="project" value="TreeGrafter"/>
</dbReference>
<evidence type="ECO:0000313" key="8">
    <source>
        <dbReference type="Proteomes" id="UP000824120"/>
    </source>
</evidence>
<keyword evidence="8" id="KW-1185">Reference proteome</keyword>
<dbReference type="InterPro" id="IPR019145">
    <property type="entry name" value="Mediator_Med10"/>
</dbReference>
<dbReference type="AlphaFoldDB" id="A0A9J5WXE6"/>
<dbReference type="GO" id="GO:0016592">
    <property type="term" value="C:mediator complex"/>
    <property type="evidence" value="ECO:0007669"/>
    <property type="project" value="InterPro"/>
</dbReference>
<comment type="function">
    <text evidence="6">Component of the Mediator complex, a coactivator involved in the regulated transcription of nearly all RNA polymerase II-dependent genes. Mediator functions as a bridge to convey information from gene-specific regulatory proteins to the basal RNA polymerase II transcription machinery. Mediator is recruited to promoters by direct interactions with regulatory proteins and serves as a scaffold for the assembly of a functional preinitiation complex with RNA polymerase II and the general transcription factors.</text>
</comment>
<evidence type="ECO:0000256" key="6">
    <source>
        <dbReference type="RuleBase" id="RU364146"/>
    </source>
</evidence>
<keyword evidence="5 6" id="KW-0539">Nucleus</keyword>
<sequence length="124" mass="14226">MDSPKQNLNQVTNSIDRAQEILNQLYLTSSSYNVIPLAQGMNNLVVELYNMVKLGEKCHIQVPIDVINLIDDGKNPDEYTRDMLNSYIAKNQITKEKQTHSRIYKGISSRTSVRLSLTRWQLIS</sequence>
<comment type="caution">
    <text evidence="7">The sequence shown here is derived from an EMBL/GenBank/DDBJ whole genome shotgun (WGS) entry which is preliminary data.</text>
</comment>
<organism evidence="7 8">
    <name type="scientific">Solanum commersonii</name>
    <name type="common">Commerson's wild potato</name>
    <name type="synonym">Commerson's nightshade</name>
    <dbReference type="NCBI Taxonomy" id="4109"/>
    <lineage>
        <taxon>Eukaryota</taxon>
        <taxon>Viridiplantae</taxon>
        <taxon>Streptophyta</taxon>
        <taxon>Embryophyta</taxon>
        <taxon>Tracheophyta</taxon>
        <taxon>Spermatophyta</taxon>
        <taxon>Magnoliopsida</taxon>
        <taxon>eudicotyledons</taxon>
        <taxon>Gunneridae</taxon>
        <taxon>Pentapetalae</taxon>
        <taxon>asterids</taxon>
        <taxon>lamiids</taxon>
        <taxon>Solanales</taxon>
        <taxon>Solanaceae</taxon>
        <taxon>Solanoideae</taxon>
        <taxon>Solaneae</taxon>
        <taxon>Solanum</taxon>
    </lineage>
</organism>
<dbReference type="Proteomes" id="UP000824120">
    <property type="component" value="Chromosome 10"/>
</dbReference>
<dbReference type="EMBL" id="JACXVP010000010">
    <property type="protein sequence ID" value="KAG5579622.1"/>
    <property type="molecule type" value="Genomic_DNA"/>
</dbReference>
<dbReference type="GO" id="GO:0003712">
    <property type="term" value="F:transcription coregulator activity"/>
    <property type="evidence" value="ECO:0007669"/>
    <property type="project" value="InterPro"/>
</dbReference>
<dbReference type="OrthoDB" id="337270at2759"/>
<proteinExistence type="inferred from homology"/>
<keyword evidence="4 6" id="KW-0804">Transcription</keyword>
<dbReference type="Pfam" id="PF09748">
    <property type="entry name" value="Med10"/>
    <property type="match status" value="1"/>
</dbReference>
<evidence type="ECO:0000313" key="7">
    <source>
        <dbReference type="EMBL" id="KAG5579622.1"/>
    </source>
</evidence>
<dbReference type="PANTHER" id="PTHR13345:SF14">
    <property type="entry name" value="MEDIATOR OF RNA POLYMERASE II TRANSCRIPTION SUBUNIT 10A-RELATED"/>
    <property type="match status" value="1"/>
</dbReference>
<accession>A0A9J5WXE6</accession>
<evidence type="ECO:0000256" key="1">
    <source>
        <dbReference type="ARBA" id="ARBA00004123"/>
    </source>
</evidence>
<evidence type="ECO:0000256" key="2">
    <source>
        <dbReference type="ARBA" id="ARBA00005389"/>
    </source>
</evidence>
<comment type="subcellular location">
    <subcellularLocation>
        <location evidence="1 6">Nucleus</location>
    </subcellularLocation>
</comment>
<evidence type="ECO:0000256" key="3">
    <source>
        <dbReference type="ARBA" id="ARBA00023015"/>
    </source>
</evidence>
<gene>
    <name evidence="6" type="primary">MED10</name>
    <name evidence="7" type="ORF">H5410_050249</name>
</gene>